<dbReference type="PANTHER" id="PTHR13208">
    <property type="entry name" value="MEDIATOR OF RNA POLYMERASE II TRANSCRIPTION SUBUNIT 4"/>
    <property type="match status" value="1"/>
</dbReference>
<sequence length="285" mass="31122">MTSTRDKLIGLIDDMELLAGEMISNLIGGGKPKRLENEQIINLLKDKQKNLNETIELAEEQAEIEKGISVVNDQVKTHDGYIRQLQKHLKDAETVLSTAIYQSRQKLEAINKANQNPVQSEDLIKYAHRISASNAVSAPLNWLQGDPRRPYPTDMEMRIGCLARPDMPPMTPNRGSDFHHLQSSPSSHPHTPQHHSVTPQHQHIGGGSAPGTPMSGMLNSPKMVPPGPHSMGGAPGFSWQGGEMTLNMRDGTSMHVETRGSHDRGGDDVEAMSTDSSSSSSTDSN</sequence>
<reference evidence="10" key="1">
    <citation type="submission" date="2014-05" db="EMBL/GenBank/DDBJ databases">
        <authorList>
            <person name="Chronopoulou M."/>
        </authorList>
    </citation>
    <scope>NUCLEOTIDE SEQUENCE</scope>
    <source>
        <tissue evidence="10">Whole organism</tissue>
    </source>
</reference>
<name>A0A0K2UFG6_LEPSM</name>
<dbReference type="GeneID" id="121115651"/>
<gene>
    <name evidence="8" type="primary">MED4</name>
</gene>
<dbReference type="GO" id="GO:0003712">
    <property type="term" value="F:transcription coregulator activity"/>
    <property type="evidence" value="ECO:0007669"/>
    <property type="project" value="InterPro"/>
</dbReference>
<comment type="function">
    <text evidence="8">Component of the Mediator complex, a coactivator involved in the regulated transcription of nearly all RNA polymerase II-dependent genes. Mediator functions as a bridge to convey information from gene-specific regulatory proteins to the basal RNA polymerase II transcription machinery. Mediator is recruited to promoters by direct interactions with regulatory proteins and serves as a scaffold for the assembly of a functional preinitiation complex with RNA polymerase II and the general transcription factors.</text>
</comment>
<comment type="subcellular location">
    <subcellularLocation>
        <location evidence="1 8">Nucleus</location>
    </subcellularLocation>
</comment>
<evidence type="ECO:0000256" key="9">
    <source>
        <dbReference type="SAM" id="MobiDB-lite"/>
    </source>
</evidence>
<evidence type="ECO:0000256" key="7">
    <source>
        <dbReference type="ARBA" id="ARBA00031257"/>
    </source>
</evidence>
<evidence type="ECO:0000256" key="2">
    <source>
        <dbReference type="ARBA" id="ARBA00009626"/>
    </source>
</evidence>
<comment type="similarity">
    <text evidence="2 8">Belongs to the Mediator complex subunit 4 family.</text>
</comment>
<dbReference type="GO" id="GO:0006357">
    <property type="term" value="P:regulation of transcription by RNA polymerase II"/>
    <property type="evidence" value="ECO:0007669"/>
    <property type="project" value="InterPro"/>
</dbReference>
<protein>
    <recommendedName>
        <fullName evidence="3 8">Mediator of RNA polymerase II transcription subunit 4</fullName>
    </recommendedName>
    <alternativeName>
        <fullName evidence="7 8">Mediator complex subunit 4</fullName>
    </alternativeName>
</protein>
<dbReference type="InterPro" id="IPR019258">
    <property type="entry name" value="Mediator_Med4"/>
</dbReference>
<keyword evidence="8" id="KW-0010">Activator</keyword>
<dbReference type="RefSeq" id="XP_040565676.1">
    <property type="nucleotide sequence ID" value="XM_040709742.2"/>
</dbReference>
<dbReference type="GO" id="GO:0016592">
    <property type="term" value="C:mediator complex"/>
    <property type="evidence" value="ECO:0007669"/>
    <property type="project" value="InterPro"/>
</dbReference>
<dbReference type="OrthoDB" id="1929813at2759"/>
<accession>A0A0K2UFG6</accession>
<evidence type="ECO:0000313" key="10">
    <source>
        <dbReference type="EMBL" id="CDW36702.1"/>
    </source>
</evidence>
<dbReference type="AlphaFoldDB" id="A0A0K2UFG6"/>
<keyword evidence="4 8" id="KW-0805">Transcription regulation</keyword>
<evidence type="ECO:0000256" key="3">
    <source>
        <dbReference type="ARBA" id="ARBA00020629"/>
    </source>
</evidence>
<comment type="subunit">
    <text evidence="8">Component of the Mediator complex.</text>
</comment>
<proteinExistence type="inferred from homology"/>
<keyword evidence="5 8" id="KW-0804">Transcription</keyword>
<feature type="region of interest" description="Disordered" evidence="9">
    <location>
        <begin position="163"/>
        <end position="285"/>
    </location>
</feature>
<feature type="compositionally biased region" description="Basic and acidic residues" evidence="9">
    <location>
        <begin position="256"/>
        <end position="267"/>
    </location>
</feature>
<dbReference type="EMBL" id="HACA01019341">
    <property type="protein sequence ID" value="CDW36702.1"/>
    <property type="molecule type" value="Transcribed_RNA"/>
</dbReference>
<keyword evidence="6 8" id="KW-0539">Nucleus</keyword>
<organism evidence="10">
    <name type="scientific">Lepeophtheirus salmonis</name>
    <name type="common">Salmon louse</name>
    <name type="synonym">Caligus salmonis</name>
    <dbReference type="NCBI Taxonomy" id="72036"/>
    <lineage>
        <taxon>Eukaryota</taxon>
        <taxon>Metazoa</taxon>
        <taxon>Ecdysozoa</taxon>
        <taxon>Arthropoda</taxon>
        <taxon>Crustacea</taxon>
        <taxon>Multicrustacea</taxon>
        <taxon>Hexanauplia</taxon>
        <taxon>Copepoda</taxon>
        <taxon>Siphonostomatoida</taxon>
        <taxon>Caligidae</taxon>
        <taxon>Lepeophtheirus</taxon>
    </lineage>
</organism>
<evidence type="ECO:0000256" key="1">
    <source>
        <dbReference type="ARBA" id="ARBA00004123"/>
    </source>
</evidence>
<dbReference type="PANTHER" id="PTHR13208:SF2">
    <property type="entry name" value="MEDIATOR OF RNA POLYMERASE II TRANSCRIPTION SUBUNIT 4"/>
    <property type="match status" value="1"/>
</dbReference>
<evidence type="ECO:0000256" key="6">
    <source>
        <dbReference type="ARBA" id="ARBA00023242"/>
    </source>
</evidence>
<feature type="compositionally biased region" description="Low complexity" evidence="9">
    <location>
        <begin position="181"/>
        <end position="203"/>
    </location>
</feature>
<evidence type="ECO:0000256" key="8">
    <source>
        <dbReference type="RuleBase" id="RU364141"/>
    </source>
</evidence>
<feature type="compositionally biased region" description="Low complexity" evidence="9">
    <location>
        <begin position="273"/>
        <end position="285"/>
    </location>
</feature>
<evidence type="ECO:0000256" key="4">
    <source>
        <dbReference type="ARBA" id="ARBA00023015"/>
    </source>
</evidence>
<dbReference type="GO" id="GO:0070847">
    <property type="term" value="C:core mediator complex"/>
    <property type="evidence" value="ECO:0007669"/>
    <property type="project" value="TreeGrafter"/>
</dbReference>
<dbReference type="Pfam" id="PF10018">
    <property type="entry name" value="Med4"/>
    <property type="match status" value="1"/>
</dbReference>
<evidence type="ECO:0000256" key="5">
    <source>
        <dbReference type="ARBA" id="ARBA00023163"/>
    </source>
</evidence>